<accession>A0A380CAB4</accession>
<feature type="transmembrane region" description="Helical" evidence="1">
    <location>
        <begin position="65"/>
        <end position="82"/>
    </location>
</feature>
<keyword evidence="5" id="KW-1185">Reference proteome</keyword>
<feature type="transmembrane region" description="Helical" evidence="1">
    <location>
        <begin position="12"/>
        <end position="37"/>
    </location>
</feature>
<dbReference type="STRING" id="1212545.SARL_02190"/>
<evidence type="ECO:0000313" key="4">
    <source>
        <dbReference type="Proteomes" id="UP000254956"/>
    </source>
</evidence>
<gene>
    <name evidence="3" type="ORF">NCTC12413_01013</name>
    <name evidence="2" type="ORF">SAR03_23770</name>
</gene>
<sequence>MLSKNWKKIMISAFIINLISIKGFPMAIGAVYLPILFKIIKMQMNLSKGLVDQVNPKTFIKSNQTGIIVSVVCCIVISILLLKPLNDFYNSLGGFLATLITISPITMIIGAILLILTAMAIIQAAKAHYAQEVLNKEQA</sequence>
<evidence type="ECO:0000256" key="1">
    <source>
        <dbReference type="SAM" id="Phobius"/>
    </source>
</evidence>
<organism evidence="3 4">
    <name type="scientific">Staphylococcus arlettae</name>
    <dbReference type="NCBI Taxonomy" id="29378"/>
    <lineage>
        <taxon>Bacteria</taxon>
        <taxon>Bacillati</taxon>
        <taxon>Bacillota</taxon>
        <taxon>Bacilli</taxon>
        <taxon>Bacillales</taxon>
        <taxon>Staphylococcaceae</taxon>
        <taxon>Staphylococcus</taxon>
    </lineage>
</organism>
<reference evidence="2 5" key="2">
    <citation type="submission" date="2019-07" db="EMBL/GenBank/DDBJ databases">
        <title>Whole genome shotgun sequence of Staphylococcus arlettae NBRC 109765.</title>
        <authorList>
            <person name="Hosoyama A."/>
            <person name="Uohara A."/>
            <person name="Ohji S."/>
            <person name="Ichikawa N."/>
        </authorList>
    </citation>
    <scope>NUCLEOTIDE SEQUENCE [LARGE SCALE GENOMIC DNA]</scope>
    <source>
        <strain evidence="2 5">NBRC 109765</strain>
    </source>
</reference>
<proteinExistence type="predicted"/>
<evidence type="ECO:0000313" key="3">
    <source>
        <dbReference type="EMBL" id="SUJ16255.1"/>
    </source>
</evidence>
<name>A0A380CAB4_9STAP</name>
<evidence type="ECO:0000313" key="5">
    <source>
        <dbReference type="Proteomes" id="UP000321598"/>
    </source>
</evidence>
<dbReference type="EMBL" id="BKAV01000034">
    <property type="protein sequence ID" value="GEQ01340.1"/>
    <property type="molecule type" value="Genomic_DNA"/>
</dbReference>
<dbReference type="OrthoDB" id="2406185at2"/>
<reference evidence="3 4" key="1">
    <citation type="submission" date="2018-06" db="EMBL/GenBank/DDBJ databases">
        <authorList>
            <consortium name="Pathogen Informatics"/>
            <person name="Doyle S."/>
        </authorList>
    </citation>
    <scope>NUCLEOTIDE SEQUENCE [LARGE SCALE GENOMIC DNA]</scope>
    <source>
        <strain evidence="3 4">NCTC12413</strain>
    </source>
</reference>
<feature type="transmembrane region" description="Helical" evidence="1">
    <location>
        <begin position="94"/>
        <end position="122"/>
    </location>
</feature>
<dbReference type="EMBL" id="UGZE01000001">
    <property type="protein sequence ID" value="SUJ16255.1"/>
    <property type="molecule type" value="Genomic_DNA"/>
</dbReference>
<dbReference type="Proteomes" id="UP000321598">
    <property type="component" value="Unassembled WGS sequence"/>
</dbReference>
<dbReference type="Proteomes" id="UP000254956">
    <property type="component" value="Unassembled WGS sequence"/>
</dbReference>
<keyword evidence="1" id="KW-1133">Transmembrane helix</keyword>
<protein>
    <submittedName>
        <fullName evidence="3">Membrane protein</fullName>
    </submittedName>
</protein>
<keyword evidence="1" id="KW-0812">Transmembrane</keyword>
<dbReference type="RefSeq" id="WP_002509218.1">
    <property type="nucleotide sequence ID" value="NZ_AP019698.1"/>
</dbReference>
<dbReference type="AlphaFoldDB" id="A0A380CAB4"/>
<evidence type="ECO:0000313" key="2">
    <source>
        <dbReference type="EMBL" id="GEQ01340.1"/>
    </source>
</evidence>
<dbReference type="GeneID" id="97287362"/>
<keyword evidence="1" id="KW-0472">Membrane</keyword>